<feature type="compositionally biased region" description="Basic and acidic residues" evidence="5">
    <location>
        <begin position="118"/>
        <end position="134"/>
    </location>
</feature>
<feature type="region of interest" description="Disordered" evidence="5">
    <location>
        <begin position="91"/>
        <end position="149"/>
    </location>
</feature>
<dbReference type="GO" id="GO:0005524">
    <property type="term" value="F:ATP binding"/>
    <property type="evidence" value="ECO:0007669"/>
    <property type="project" value="UniProtKB-KW"/>
</dbReference>
<dbReference type="PROSITE" id="PS00674">
    <property type="entry name" value="AAA"/>
    <property type="match status" value="1"/>
</dbReference>
<evidence type="ECO:0000256" key="5">
    <source>
        <dbReference type="SAM" id="MobiDB-lite"/>
    </source>
</evidence>
<dbReference type="Proteomes" id="UP000016935">
    <property type="component" value="Unassembled WGS sequence"/>
</dbReference>
<evidence type="ECO:0000256" key="2">
    <source>
        <dbReference type="ARBA" id="ARBA00022737"/>
    </source>
</evidence>
<organism evidence="7 8">
    <name type="scientific">Exserohilum turcicum (strain 28A)</name>
    <name type="common">Northern leaf blight fungus</name>
    <name type="synonym">Setosphaeria turcica</name>
    <dbReference type="NCBI Taxonomy" id="671987"/>
    <lineage>
        <taxon>Eukaryota</taxon>
        <taxon>Fungi</taxon>
        <taxon>Dikarya</taxon>
        <taxon>Ascomycota</taxon>
        <taxon>Pezizomycotina</taxon>
        <taxon>Dothideomycetes</taxon>
        <taxon>Pleosporomycetidae</taxon>
        <taxon>Pleosporales</taxon>
        <taxon>Pleosporineae</taxon>
        <taxon>Pleosporaceae</taxon>
        <taxon>Exserohilum</taxon>
    </lineage>
</organism>
<dbReference type="GeneID" id="19403507"/>
<dbReference type="InterPro" id="IPR003960">
    <property type="entry name" value="ATPase_AAA_CS"/>
</dbReference>
<feature type="domain" description="AAA+ ATPase" evidence="6">
    <location>
        <begin position="192"/>
        <end position="332"/>
    </location>
</feature>
<keyword evidence="3" id="KW-0547">Nucleotide-binding</keyword>
<dbReference type="RefSeq" id="XP_008025024.1">
    <property type="nucleotide sequence ID" value="XM_008026833.1"/>
</dbReference>
<dbReference type="GO" id="GO:0003723">
    <property type="term" value="F:RNA binding"/>
    <property type="evidence" value="ECO:0007669"/>
    <property type="project" value="TreeGrafter"/>
</dbReference>
<dbReference type="InterPro" id="IPR003959">
    <property type="entry name" value="ATPase_AAA_core"/>
</dbReference>
<feature type="domain" description="AAA+ ATPase" evidence="6">
    <location>
        <begin position="497"/>
        <end position="633"/>
    </location>
</feature>
<feature type="compositionally biased region" description="Polar residues" evidence="5">
    <location>
        <begin position="105"/>
        <end position="117"/>
    </location>
</feature>
<dbReference type="AlphaFoldDB" id="R0KFA4"/>
<gene>
    <name evidence="7" type="ORF">SETTUDRAFT_31106</name>
</gene>
<dbReference type="FunFam" id="1.10.8.60:FF:000081">
    <property type="entry name" value="AAA family ATPase/60S ribosome export protein"/>
    <property type="match status" value="1"/>
</dbReference>
<dbReference type="InterPro" id="IPR050168">
    <property type="entry name" value="AAA_ATPase_domain"/>
</dbReference>
<dbReference type="Gene3D" id="3.40.50.300">
    <property type="entry name" value="P-loop containing nucleotide triphosphate hydrolases"/>
    <property type="match status" value="2"/>
</dbReference>
<dbReference type="Pfam" id="PF17862">
    <property type="entry name" value="AAA_lid_3"/>
    <property type="match status" value="2"/>
</dbReference>
<dbReference type="STRING" id="671987.R0KFA4"/>
<dbReference type="Pfam" id="PF00004">
    <property type="entry name" value="AAA"/>
    <property type="match status" value="2"/>
</dbReference>
<dbReference type="InterPro" id="IPR027417">
    <property type="entry name" value="P-loop_NTPase"/>
</dbReference>
<reference evidence="7 8" key="1">
    <citation type="journal article" date="2012" name="PLoS Pathog.">
        <title>Diverse lifestyles and strategies of plant pathogenesis encoded in the genomes of eighteen Dothideomycetes fungi.</title>
        <authorList>
            <person name="Ohm R.A."/>
            <person name="Feau N."/>
            <person name="Henrissat B."/>
            <person name="Schoch C.L."/>
            <person name="Horwitz B.A."/>
            <person name="Barry K.W."/>
            <person name="Condon B.J."/>
            <person name="Copeland A.C."/>
            <person name="Dhillon B."/>
            <person name="Glaser F."/>
            <person name="Hesse C.N."/>
            <person name="Kosti I."/>
            <person name="LaButti K."/>
            <person name="Lindquist E.A."/>
            <person name="Lucas S."/>
            <person name="Salamov A.A."/>
            <person name="Bradshaw R.E."/>
            <person name="Ciuffetti L."/>
            <person name="Hamelin R.C."/>
            <person name="Kema G.H.J."/>
            <person name="Lawrence C."/>
            <person name="Scott J.A."/>
            <person name="Spatafora J.W."/>
            <person name="Turgeon B.G."/>
            <person name="de Wit P.J.G.M."/>
            <person name="Zhong S."/>
            <person name="Goodwin S.B."/>
            <person name="Grigoriev I.V."/>
        </authorList>
    </citation>
    <scope>NUCLEOTIDE SEQUENCE [LARGE SCALE GENOMIC DNA]</scope>
    <source>
        <strain evidence="8">28A</strain>
    </source>
</reference>
<dbReference type="PANTHER" id="PTHR23077">
    <property type="entry name" value="AAA-FAMILY ATPASE"/>
    <property type="match status" value="1"/>
</dbReference>
<dbReference type="SMART" id="SM00382">
    <property type="entry name" value="AAA"/>
    <property type="match status" value="2"/>
</dbReference>
<evidence type="ECO:0000256" key="4">
    <source>
        <dbReference type="ARBA" id="ARBA00022840"/>
    </source>
</evidence>
<sequence length="724" mass="80133">MVSKNRPSLQAGLDKEVYQVARKYLDETNESALKLRISTVYDYIQKSNSSLKRRPKKQLEDSIERVIDVIREDESGDEGDQVVEVERDFATDEPKDRSADWMNRQIVSGWSTNTANGEKTKKRDGGKSKEERESKRQKKAAAAQENTIDTQAPTGVRLADLGGIEGVRKQLKEHLVLPLLCPEEYIMRRIPIPRGILLHGPPGCGKTLVSRAYAAALGVAYIEIPAPSIVSSLSGDSEKQIREYFEKAKEVAPCLMLIDEIDVIAPKRESTQSQMDKRIVAQLLISMDSLAMENNNGKPVIVMATTNRPNSIDPALRRGGRFDTEINMGVPDEQTRKQILKTLTKEIILGPDVDFDLLAKRTAGYVGADLQDLVGKAGTWSMSQYREALERQAASMREVMDIDGHSVPQDDDLLIARAKDKNAPRPEGFESTALTMEAFEAVLPTITPSSKREGFTTVPDTTWEDVGALGHAREEIEMAICVPIKEPTRYSDLGISAPTGVLLWGPPGCGKTLLAKAAAAESSANFISVKGSDIVSSYVGESERSLRTVFERARCSVPCVIFFDEIDALVPKRSKTLHEASSRLVNTFLAELDGLSDRKGIYIIAATNRPDMIDEAMLRPGRLEKLVYVGLPKPEERVDILKALIRQRKVISLDIAEFARQDACAGYSGADLASLLRNAGLVAFKRQARCIEEQDIVMAADRVKPSVRELAKYEALRKEFEKDV</sequence>
<dbReference type="GO" id="GO:0005634">
    <property type="term" value="C:nucleus"/>
    <property type="evidence" value="ECO:0007669"/>
    <property type="project" value="TreeGrafter"/>
</dbReference>
<evidence type="ECO:0000256" key="1">
    <source>
        <dbReference type="ARBA" id="ARBA00006914"/>
    </source>
</evidence>
<name>R0KFA4_EXST2</name>
<dbReference type="FunFam" id="3.40.50.300:FF:000018">
    <property type="entry name" value="Cell division control 48"/>
    <property type="match status" value="1"/>
</dbReference>
<evidence type="ECO:0000313" key="7">
    <source>
        <dbReference type="EMBL" id="EOA86787.1"/>
    </source>
</evidence>
<dbReference type="eggNOG" id="KOG0733">
    <property type="taxonomic scope" value="Eukaryota"/>
</dbReference>
<keyword evidence="8" id="KW-1185">Reference proteome</keyword>
<dbReference type="InterPro" id="IPR003593">
    <property type="entry name" value="AAA+_ATPase"/>
</dbReference>
<comment type="similarity">
    <text evidence="1">Belongs to the AAA ATPase family.</text>
</comment>
<dbReference type="OrthoDB" id="27435at2759"/>
<keyword evidence="2" id="KW-0677">Repeat</keyword>
<proteinExistence type="inferred from homology"/>
<dbReference type="PANTHER" id="PTHR23077:SF171">
    <property type="entry name" value="NUCLEAR VALOSIN-CONTAINING PROTEIN-LIKE"/>
    <property type="match status" value="1"/>
</dbReference>
<evidence type="ECO:0000256" key="3">
    <source>
        <dbReference type="ARBA" id="ARBA00022741"/>
    </source>
</evidence>
<dbReference type="GO" id="GO:0042254">
    <property type="term" value="P:ribosome biogenesis"/>
    <property type="evidence" value="ECO:0007669"/>
    <property type="project" value="TreeGrafter"/>
</dbReference>
<dbReference type="InterPro" id="IPR041569">
    <property type="entry name" value="AAA_lid_3"/>
</dbReference>
<dbReference type="Gene3D" id="1.10.8.60">
    <property type="match status" value="2"/>
</dbReference>
<dbReference type="GO" id="GO:0016887">
    <property type="term" value="F:ATP hydrolysis activity"/>
    <property type="evidence" value="ECO:0007669"/>
    <property type="project" value="InterPro"/>
</dbReference>
<keyword evidence="4" id="KW-0067">ATP-binding</keyword>
<dbReference type="EMBL" id="KB908592">
    <property type="protein sequence ID" value="EOA86787.1"/>
    <property type="molecule type" value="Genomic_DNA"/>
</dbReference>
<dbReference type="HOGENOM" id="CLU_000688_8_4_1"/>
<dbReference type="SUPFAM" id="SSF52540">
    <property type="entry name" value="P-loop containing nucleoside triphosphate hydrolases"/>
    <property type="match status" value="2"/>
</dbReference>
<dbReference type="FunFam" id="3.40.50.300:FF:000365">
    <property type="entry name" value="Ribosome biogenesis ATPase RIX7"/>
    <property type="match status" value="1"/>
</dbReference>
<evidence type="ECO:0000313" key="8">
    <source>
        <dbReference type="Proteomes" id="UP000016935"/>
    </source>
</evidence>
<accession>R0KFA4</accession>
<evidence type="ECO:0000259" key="6">
    <source>
        <dbReference type="SMART" id="SM00382"/>
    </source>
</evidence>
<dbReference type="GO" id="GO:1990275">
    <property type="term" value="F:preribosome binding"/>
    <property type="evidence" value="ECO:0007669"/>
    <property type="project" value="TreeGrafter"/>
</dbReference>
<reference evidence="7 8" key="2">
    <citation type="journal article" date="2013" name="PLoS Genet.">
        <title>Comparative genome structure, secondary metabolite, and effector coding capacity across Cochliobolus pathogens.</title>
        <authorList>
            <person name="Condon B.J."/>
            <person name="Leng Y."/>
            <person name="Wu D."/>
            <person name="Bushley K.E."/>
            <person name="Ohm R.A."/>
            <person name="Otillar R."/>
            <person name="Martin J."/>
            <person name="Schackwitz W."/>
            <person name="Grimwood J."/>
            <person name="MohdZainudin N."/>
            <person name="Xue C."/>
            <person name="Wang R."/>
            <person name="Manning V.A."/>
            <person name="Dhillon B."/>
            <person name="Tu Z.J."/>
            <person name="Steffenson B.J."/>
            <person name="Salamov A."/>
            <person name="Sun H."/>
            <person name="Lowry S."/>
            <person name="LaButti K."/>
            <person name="Han J."/>
            <person name="Copeland A."/>
            <person name="Lindquist E."/>
            <person name="Barry K."/>
            <person name="Schmutz J."/>
            <person name="Baker S.E."/>
            <person name="Ciuffetti L.M."/>
            <person name="Grigoriev I.V."/>
            <person name="Zhong S."/>
            <person name="Turgeon B.G."/>
        </authorList>
    </citation>
    <scope>NUCLEOTIDE SEQUENCE [LARGE SCALE GENOMIC DNA]</scope>
    <source>
        <strain evidence="8">28A</strain>
    </source>
</reference>
<protein>
    <recommendedName>
        <fullName evidence="6">AAA+ ATPase domain-containing protein</fullName>
    </recommendedName>
</protein>